<dbReference type="HAMAP" id="MF_01849">
    <property type="entry name" value="RNA_methyltr_RlmN"/>
    <property type="match status" value="1"/>
</dbReference>
<dbReference type="AlphaFoldDB" id="A0A6N7EW92"/>
<comment type="caution">
    <text evidence="16">The sequence shown here is derived from an EMBL/GenBank/DDBJ whole genome shotgun (WGS) entry which is preliminary data.</text>
</comment>
<feature type="binding site" evidence="14">
    <location>
        <position position="110"/>
    </location>
    <ligand>
        <name>[4Fe-4S] cluster</name>
        <dbReference type="ChEBI" id="CHEBI:49883"/>
        <note>4Fe-4S-S-AdoMet</note>
    </ligand>
</feature>
<evidence type="ECO:0000256" key="3">
    <source>
        <dbReference type="ARBA" id="ARBA00022485"/>
    </source>
</evidence>
<comment type="cofactor">
    <cofactor evidence="14">
        <name>[4Fe-4S] cluster</name>
        <dbReference type="ChEBI" id="CHEBI:49883"/>
    </cofactor>
    <text evidence="14">Binds 1 [4Fe-4S] cluster. The cluster is coordinated with 3 cysteines and an exchangeable S-adenosyl-L-methionine.</text>
</comment>
<dbReference type="PROSITE" id="PS51918">
    <property type="entry name" value="RADICAL_SAM"/>
    <property type="match status" value="1"/>
</dbReference>
<keyword evidence="9 14" id="KW-0819">tRNA processing</keyword>
<keyword evidence="17" id="KW-1185">Reference proteome</keyword>
<dbReference type="CDD" id="cd01335">
    <property type="entry name" value="Radical_SAM"/>
    <property type="match status" value="1"/>
</dbReference>
<comment type="caution">
    <text evidence="14">Lacks conserved residue(s) required for the propagation of feature annotation.</text>
</comment>
<comment type="catalytic activity">
    <reaction evidence="14">
        <text>adenosine(2503) in 23S rRNA + 2 reduced [2Fe-2S]-[ferredoxin] + 2 S-adenosyl-L-methionine = 2-methyladenosine(2503) in 23S rRNA + 5'-deoxyadenosine + L-methionine + 2 oxidized [2Fe-2S]-[ferredoxin] + S-adenosyl-L-homocysteine</text>
        <dbReference type="Rhea" id="RHEA:42916"/>
        <dbReference type="Rhea" id="RHEA-COMP:10000"/>
        <dbReference type="Rhea" id="RHEA-COMP:10001"/>
        <dbReference type="Rhea" id="RHEA-COMP:10152"/>
        <dbReference type="Rhea" id="RHEA-COMP:10282"/>
        <dbReference type="ChEBI" id="CHEBI:17319"/>
        <dbReference type="ChEBI" id="CHEBI:33737"/>
        <dbReference type="ChEBI" id="CHEBI:33738"/>
        <dbReference type="ChEBI" id="CHEBI:57844"/>
        <dbReference type="ChEBI" id="CHEBI:57856"/>
        <dbReference type="ChEBI" id="CHEBI:59789"/>
        <dbReference type="ChEBI" id="CHEBI:74411"/>
        <dbReference type="ChEBI" id="CHEBI:74497"/>
        <dbReference type="EC" id="2.1.1.192"/>
    </reaction>
</comment>
<evidence type="ECO:0000256" key="2">
    <source>
        <dbReference type="ARBA" id="ARBA00007544"/>
    </source>
</evidence>
<evidence type="ECO:0000313" key="17">
    <source>
        <dbReference type="Proteomes" id="UP000471298"/>
    </source>
</evidence>
<keyword evidence="10 14" id="KW-0479">Metal-binding</keyword>
<dbReference type="Pfam" id="PF04055">
    <property type="entry name" value="Radical_SAM"/>
    <property type="match status" value="1"/>
</dbReference>
<sequence length="359" mass="39810">MINLLDLSFTELKQFFADMGEKPFRATQVMQWIYHEGVLDFDAMTNLSKACRESLKTNATLTLPDIVTRQHSQDGTRKWLLNVAGGNAIEVVFIPENERGTLCISSQAGCALACPFCSTAHEGFNRNLSAAEIIGQVWIAMQELGWQKSGRRKITNVVFMGMGEPLLNYQAVVKAANLMMDDRGFGLSKRRVTISTSGIVPKIHALKTDSSVALAVSLHAPTDELRDVIVPINKKYPIATLMDACKAFVQDEHRKKHITWEYVMLDGVNDSLAHARDLYQLVKDLPGKINLIPFNPFPGSTFSTSTPETIAAFQQCLVSKGALVTVRKTRGDDIAAACGQLVGEVKDKSRRERILVRQR</sequence>
<comment type="miscellaneous">
    <text evidence="14">Reaction proceeds by a ping-pong mechanism involving intermediate methylation of a conserved cysteine residue.</text>
</comment>
<keyword evidence="5 14" id="KW-0698">rRNA processing</keyword>
<comment type="catalytic activity">
    <reaction evidence="14">
        <text>adenosine(37) in tRNA + 2 reduced [2Fe-2S]-[ferredoxin] + 2 S-adenosyl-L-methionine = 2-methyladenosine(37) in tRNA + 5'-deoxyadenosine + L-methionine + 2 oxidized [2Fe-2S]-[ferredoxin] + S-adenosyl-L-homocysteine</text>
        <dbReference type="Rhea" id="RHEA:43332"/>
        <dbReference type="Rhea" id="RHEA-COMP:10000"/>
        <dbReference type="Rhea" id="RHEA-COMP:10001"/>
        <dbReference type="Rhea" id="RHEA-COMP:10162"/>
        <dbReference type="Rhea" id="RHEA-COMP:10485"/>
        <dbReference type="ChEBI" id="CHEBI:17319"/>
        <dbReference type="ChEBI" id="CHEBI:33737"/>
        <dbReference type="ChEBI" id="CHEBI:33738"/>
        <dbReference type="ChEBI" id="CHEBI:57844"/>
        <dbReference type="ChEBI" id="CHEBI:57856"/>
        <dbReference type="ChEBI" id="CHEBI:59789"/>
        <dbReference type="ChEBI" id="CHEBI:74411"/>
        <dbReference type="ChEBI" id="CHEBI:74497"/>
        <dbReference type="EC" id="2.1.1.192"/>
    </reaction>
</comment>
<dbReference type="SFLD" id="SFLDF00275">
    <property type="entry name" value="adenosine_C2_methyltransferase"/>
    <property type="match status" value="1"/>
</dbReference>
<dbReference type="InterPro" id="IPR058240">
    <property type="entry name" value="rSAM_sf"/>
</dbReference>
<keyword evidence="11 14" id="KW-0408">Iron</keyword>
<keyword evidence="8 14" id="KW-0949">S-adenosyl-L-methionine</keyword>
<evidence type="ECO:0000256" key="6">
    <source>
        <dbReference type="ARBA" id="ARBA00022603"/>
    </source>
</evidence>
<feature type="binding site" evidence="14">
    <location>
        <position position="114"/>
    </location>
    <ligand>
        <name>[4Fe-4S] cluster</name>
        <dbReference type="ChEBI" id="CHEBI:49883"/>
        <note>4Fe-4S-S-AdoMet</note>
    </ligand>
</feature>
<dbReference type="GO" id="GO:0000049">
    <property type="term" value="F:tRNA binding"/>
    <property type="evidence" value="ECO:0007669"/>
    <property type="project" value="UniProtKB-UniRule"/>
</dbReference>
<dbReference type="EC" id="2.1.1.192" evidence="14"/>
<dbReference type="InterPro" id="IPR013785">
    <property type="entry name" value="Aldolase_TIM"/>
</dbReference>
<evidence type="ECO:0000256" key="7">
    <source>
        <dbReference type="ARBA" id="ARBA00022679"/>
    </source>
</evidence>
<feature type="active site" description="S-methylcysteine intermediate" evidence="14">
    <location>
        <position position="338"/>
    </location>
</feature>
<gene>
    <name evidence="14 16" type="primary">rlmN</name>
    <name evidence="16" type="ORF">GCU85_03765</name>
</gene>
<dbReference type="GO" id="GO:0005737">
    <property type="term" value="C:cytoplasm"/>
    <property type="evidence" value="ECO:0007669"/>
    <property type="project" value="UniProtKB-SubCell"/>
</dbReference>
<dbReference type="GO" id="GO:0051539">
    <property type="term" value="F:4 iron, 4 sulfur cluster binding"/>
    <property type="evidence" value="ECO:0007669"/>
    <property type="project" value="UniProtKB-UniRule"/>
</dbReference>
<dbReference type="GO" id="GO:0030488">
    <property type="term" value="P:tRNA methylation"/>
    <property type="evidence" value="ECO:0007669"/>
    <property type="project" value="UniProtKB-UniRule"/>
</dbReference>
<dbReference type="Gene3D" id="3.20.20.70">
    <property type="entry name" value="Aldolase class I"/>
    <property type="match status" value="1"/>
</dbReference>
<evidence type="ECO:0000256" key="9">
    <source>
        <dbReference type="ARBA" id="ARBA00022694"/>
    </source>
</evidence>
<feature type="binding site" evidence="14">
    <location>
        <position position="295"/>
    </location>
    <ligand>
        <name>S-adenosyl-L-methionine</name>
        <dbReference type="ChEBI" id="CHEBI:59789"/>
    </ligand>
</feature>
<dbReference type="NCBIfam" id="TIGR00048">
    <property type="entry name" value="rRNA_mod_RlmN"/>
    <property type="match status" value="1"/>
</dbReference>
<comment type="subcellular location">
    <subcellularLocation>
        <location evidence="1 14">Cytoplasm</location>
    </subcellularLocation>
</comment>
<feature type="binding site" evidence="14">
    <location>
        <begin position="217"/>
        <end position="219"/>
    </location>
    <ligand>
        <name>S-adenosyl-L-methionine</name>
        <dbReference type="ChEBI" id="CHEBI:59789"/>
    </ligand>
</feature>
<dbReference type="PANTHER" id="PTHR30544:SF5">
    <property type="entry name" value="RADICAL SAM CORE DOMAIN-CONTAINING PROTEIN"/>
    <property type="match status" value="1"/>
</dbReference>
<evidence type="ECO:0000259" key="15">
    <source>
        <dbReference type="PROSITE" id="PS51918"/>
    </source>
</evidence>
<feature type="binding site" evidence="14">
    <location>
        <position position="195"/>
    </location>
    <ligand>
        <name>S-adenosyl-L-methionine</name>
        <dbReference type="ChEBI" id="CHEBI:59789"/>
    </ligand>
</feature>
<dbReference type="InterPro" id="IPR048641">
    <property type="entry name" value="RlmN_N"/>
</dbReference>
<dbReference type="Proteomes" id="UP000471298">
    <property type="component" value="Unassembled WGS sequence"/>
</dbReference>
<accession>A0A6N7EW92</accession>
<dbReference type="FunFam" id="3.20.20.70:FF:000008">
    <property type="entry name" value="Dual-specificity RNA methyltransferase RlmN"/>
    <property type="match status" value="1"/>
</dbReference>
<keyword evidence="13 14" id="KW-1015">Disulfide bond</keyword>
<dbReference type="PANTHER" id="PTHR30544">
    <property type="entry name" value="23S RRNA METHYLTRANSFERASE"/>
    <property type="match status" value="1"/>
</dbReference>
<dbReference type="GO" id="GO:0070475">
    <property type="term" value="P:rRNA base methylation"/>
    <property type="evidence" value="ECO:0007669"/>
    <property type="project" value="UniProtKB-UniRule"/>
</dbReference>
<dbReference type="InterPro" id="IPR027492">
    <property type="entry name" value="RNA_MTrfase_RlmN"/>
</dbReference>
<evidence type="ECO:0000256" key="1">
    <source>
        <dbReference type="ARBA" id="ARBA00004496"/>
    </source>
</evidence>
<dbReference type="FunCoup" id="A0A6N7EW92">
    <property type="interactions" value="504"/>
</dbReference>
<dbReference type="EMBL" id="WHNW01000003">
    <property type="protein sequence ID" value="MPV85855.1"/>
    <property type="molecule type" value="Genomic_DNA"/>
</dbReference>
<evidence type="ECO:0000256" key="4">
    <source>
        <dbReference type="ARBA" id="ARBA00022490"/>
    </source>
</evidence>
<reference evidence="16 17" key="1">
    <citation type="submission" date="2019-10" db="EMBL/GenBank/DDBJ databases">
        <title>Cardiobacteriales fam. a chemoheterotrophic member of the order Cardiobacteriales, and proposal of Cardiobacteriales fam. nov.</title>
        <authorList>
            <person name="Wang C."/>
        </authorList>
    </citation>
    <scope>NUCLEOTIDE SEQUENCE [LARGE SCALE GENOMIC DNA]</scope>
    <source>
        <strain evidence="16 17">ML27</strain>
    </source>
</reference>
<dbReference type="GO" id="GO:0046872">
    <property type="term" value="F:metal ion binding"/>
    <property type="evidence" value="ECO:0007669"/>
    <property type="project" value="UniProtKB-KW"/>
</dbReference>
<dbReference type="InParanoid" id="A0A6N7EW92"/>
<protein>
    <recommendedName>
        <fullName evidence="14">Dual-specificity RNA methyltransferase RlmN</fullName>
        <ecNumber evidence="14">2.1.1.192</ecNumber>
    </recommendedName>
    <alternativeName>
        <fullName evidence="14">23S rRNA (adenine(2503)-C(2))-methyltransferase</fullName>
    </alternativeName>
    <alternativeName>
        <fullName evidence="14">23S rRNA m2A2503 methyltransferase</fullName>
    </alternativeName>
    <alternativeName>
        <fullName evidence="14">Ribosomal RNA large subunit methyltransferase N</fullName>
    </alternativeName>
    <alternativeName>
        <fullName evidence="14">tRNA (adenine(37)-C(2))-methyltransferase</fullName>
    </alternativeName>
    <alternativeName>
        <fullName evidence="14">tRNA m2A37 methyltransferase</fullName>
    </alternativeName>
</protein>
<keyword evidence="3 14" id="KW-0004">4Fe-4S</keyword>
<feature type="binding site" evidence="14">
    <location>
        <position position="117"/>
    </location>
    <ligand>
        <name>[4Fe-4S] cluster</name>
        <dbReference type="ChEBI" id="CHEBI:49883"/>
        <note>4Fe-4S-S-AdoMet</note>
    </ligand>
</feature>
<keyword evidence="12 14" id="KW-0411">Iron-sulfur</keyword>
<evidence type="ECO:0000256" key="10">
    <source>
        <dbReference type="ARBA" id="ARBA00022723"/>
    </source>
</evidence>
<evidence type="ECO:0000256" key="11">
    <source>
        <dbReference type="ARBA" id="ARBA00023004"/>
    </source>
</evidence>
<dbReference type="GO" id="GO:0019843">
    <property type="term" value="F:rRNA binding"/>
    <property type="evidence" value="ECO:0007669"/>
    <property type="project" value="UniProtKB-UniRule"/>
</dbReference>
<proteinExistence type="inferred from homology"/>
<dbReference type="SFLD" id="SFLDS00029">
    <property type="entry name" value="Radical_SAM"/>
    <property type="match status" value="1"/>
</dbReference>
<feature type="active site" description="Proton acceptor" evidence="14">
    <location>
        <position position="90"/>
    </location>
</feature>
<dbReference type="Gene3D" id="1.10.150.530">
    <property type="match status" value="1"/>
</dbReference>
<evidence type="ECO:0000256" key="14">
    <source>
        <dbReference type="HAMAP-Rule" id="MF_01849"/>
    </source>
</evidence>
<keyword evidence="7 14" id="KW-0808">Transferase</keyword>
<dbReference type="GO" id="GO:0002935">
    <property type="term" value="F:tRNA (adenine(37)-C2)-methyltransferase activity"/>
    <property type="evidence" value="ECO:0007669"/>
    <property type="project" value="UniProtKB-UniRule"/>
</dbReference>
<name>A0A6N7EW92_9GAMM</name>
<dbReference type="InterPro" id="IPR040072">
    <property type="entry name" value="Methyltransferase_A"/>
</dbReference>
<dbReference type="GO" id="GO:0070040">
    <property type="term" value="F:rRNA (adenine(2503)-C2-)-methyltransferase activity"/>
    <property type="evidence" value="ECO:0007669"/>
    <property type="project" value="UniProtKB-UniRule"/>
</dbReference>
<feature type="domain" description="Radical SAM core" evidence="15">
    <location>
        <begin position="96"/>
        <end position="333"/>
    </location>
</feature>
<dbReference type="SFLD" id="SFLDG01062">
    <property type="entry name" value="methyltransferase_(Class_A)"/>
    <property type="match status" value="1"/>
</dbReference>
<evidence type="ECO:0000256" key="5">
    <source>
        <dbReference type="ARBA" id="ARBA00022552"/>
    </source>
</evidence>
<evidence type="ECO:0000256" key="12">
    <source>
        <dbReference type="ARBA" id="ARBA00023014"/>
    </source>
</evidence>
<keyword evidence="6 14" id="KW-0489">Methyltransferase</keyword>
<dbReference type="InterPro" id="IPR007197">
    <property type="entry name" value="rSAM"/>
</dbReference>
<comment type="similarity">
    <text evidence="2 14">Belongs to the radical SAM superfamily. RlmN family.</text>
</comment>
<feature type="binding site" evidence="14">
    <location>
        <begin position="163"/>
        <end position="164"/>
    </location>
    <ligand>
        <name>S-adenosyl-L-methionine</name>
        <dbReference type="ChEBI" id="CHEBI:59789"/>
    </ligand>
</feature>
<keyword evidence="4 14" id="KW-0963">Cytoplasm</keyword>
<dbReference type="PIRSF" id="PIRSF006004">
    <property type="entry name" value="CHP00048"/>
    <property type="match status" value="1"/>
</dbReference>
<dbReference type="FunFam" id="1.10.150.530:FF:000003">
    <property type="entry name" value="Dual-specificity RNA methyltransferase RlmN"/>
    <property type="match status" value="1"/>
</dbReference>
<evidence type="ECO:0000256" key="8">
    <source>
        <dbReference type="ARBA" id="ARBA00022691"/>
    </source>
</evidence>
<comment type="function">
    <text evidence="14">Specifically methylates position 2 of adenine 2503 in 23S rRNA and position 2 of adenine 37 in tRNAs. m2A2503 modification seems to play a crucial role in the proofreading step occurring at the peptidyl transferase center and thus would serve to optimize ribosomal fidelity.</text>
</comment>
<dbReference type="InterPro" id="IPR004383">
    <property type="entry name" value="rRNA_lsu_MTrfase_RlmN/Cfr"/>
</dbReference>
<dbReference type="RefSeq" id="WP_152809525.1">
    <property type="nucleotide sequence ID" value="NZ_WHNW01000003.1"/>
</dbReference>
<evidence type="ECO:0000313" key="16">
    <source>
        <dbReference type="EMBL" id="MPV85855.1"/>
    </source>
</evidence>
<dbReference type="Pfam" id="PF21016">
    <property type="entry name" value="RlmN_N"/>
    <property type="match status" value="1"/>
</dbReference>
<organism evidence="16 17">
    <name type="scientific">Ostreibacterium oceani</name>
    <dbReference type="NCBI Taxonomy" id="2654998"/>
    <lineage>
        <taxon>Bacteria</taxon>
        <taxon>Pseudomonadati</taxon>
        <taxon>Pseudomonadota</taxon>
        <taxon>Gammaproteobacteria</taxon>
        <taxon>Cardiobacteriales</taxon>
        <taxon>Ostreibacteriaceae</taxon>
        <taxon>Ostreibacterium</taxon>
    </lineage>
</organism>
<dbReference type="SUPFAM" id="SSF102114">
    <property type="entry name" value="Radical SAM enzymes"/>
    <property type="match status" value="1"/>
</dbReference>
<evidence type="ECO:0000256" key="13">
    <source>
        <dbReference type="ARBA" id="ARBA00023157"/>
    </source>
</evidence>